<gene>
    <name evidence="2" type="ORF">EDD40_5861</name>
</gene>
<dbReference type="AlphaFoldDB" id="A0A3N1HD70"/>
<proteinExistence type="predicted"/>
<accession>A0A3N1HD70</accession>
<feature type="transmembrane region" description="Helical" evidence="1">
    <location>
        <begin position="179"/>
        <end position="196"/>
    </location>
</feature>
<keyword evidence="3" id="KW-1185">Reference proteome</keyword>
<reference evidence="2 3" key="1">
    <citation type="submission" date="2018-11" db="EMBL/GenBank/DDBJ databases">
        <title>Sequencing the genomes of 1000 actinobacteria strains.</title>
        <authorList>
            <person name="Klenk H.-P."/>
        </authorList>
    </citation>
    <scope>NUCLEOTIDE SEQUENCE [LARGE SCALE GENOMIC DNA]</scope>
    <source>
        <strain evidence="2 3">DSM 44231</strain>
    </source>
</reference>
<dbReference type="Proteomes" id="UP000268727">
    <property type="component" value="Unassembled WGS sequence"/>
</dbReference>
<evidence type="ECO:0000256" key="1">
    <source>
        <dbReference type="SAM" id="Phobius"/>
    </source>
</evidence>
<feature type="transmembrane region" description="Helical" evidence="1">
    <location>
        <begin position="153"/>
        <end position="173"/>
    </location>
</feature>
<evidence type="ECO:0000313" key="3">
    <source>
        <dbReference type="Proteomes" id="UP000268727"/>
    </source>
</evidence>
<protein>
    <submittedName>
        <fullName evidence="2">Uncharacterized protein</fullName>
    </submittedName>
</protein>
<evidence type="ECO:0000313" key="2">
    <source>
        <dbReference type="EMBL" id="ROP40449.1"/>
    </source>
</evidence>
<sequence>MAVNGPNEWSELREWLSARVIRVDLTEFADPDRLRLSRALTALTSALGEGHDDESHLAAAVVRGELARGGAPRADDVLRTHLAIALVARTAEVRGVTPGGALVVADARQAAECRVLAEEVLALSPHPELIAFATDLLRRLDEARAWRWVEPDVWTAAVVGLAVLVLPFVGAAIGDPVVTVAGVLVGGALVFGFVVAHRKRRWAVDADAAFGRGGR</sequence>
<dbReference type="OrthoDB" id="3683678at2"/>
<keyword evidence="1" id="KW-0472">Membrane</keyword>
<keyword evidence="1" id="KW-0812">Transmembrane</keyword>
<name>A0A3N1HD70_9PSEU</name>
<organism evidence="2 3">
    <name type="scientific">Saccharothrix texasensis</name>
    <dbReference type="NCBI Taxonomy" id="103734"/>
    <lineage>
        <taxon>Bacteria</taxon>
        <taxon>Bacillati</taxon>
        <taxon>Actinomycetota</taxon>
        <taxon>Actinomycetes</taxon>
        <taxon>Pseudonocardiales</taxon>
        <taxon>Pseudonocardiaceae</taxon>
        <taxon>Saccharothrix</taxon>
    </lineage>
</organism>
<keyword evidence="1" id="KW-1133">Transmembrane helix</keyword>
<comment type="caution">
    <text evidence="2">The sequence shown here is derived from an EMBL/GenBank/DDBJ whole genome shotgun (WGS) entry which is preliminary data.</text>
</comment>
<dbReference type="EMBL" id="RJKM01000001">
    <property type="protein sequence ID" value="ROP40449.1"/>
    <property type="molecule type" value="Genomic_DNA"/>
</dbReference>
<dbReference type="RefSeq" id="WP_123745744.1">
    <property type="nucleotide sequence ID" value="NZ_RJKM01000001.1"/>
</dbReference>